<gene>
    <name evidence="1" type="ORF">HPB50_017248</name>
</gene>
<evidence type="ECO:0000313" key="1">
    <source>
        <dbReference type="EMBL" id="KAH6933635.1"/>
    </source>
</evidence>
<protein>
    <submittedName>
        <fullName evidence="1">Uncharacterized protein</fullName>
    </submittedName>
</protein>
<proteinExistence type="predicted"/>
<dbReference type="EMBL" id="CM023484">
    <property type="protein sequence ID" value="KAH6933635.1"/>
    <property type="molecule type" value="Genomic_DNA"/>
</dbReference>
<dbReference type="Proteomes" id="UP000821845">
    <property type="component" value="Chromosome 4"/>
</dbReference>
<organism evidence="1 2">
    <name type="scientific">Hyalomma asiaticum</name>
    <name type="common">Tick</name>
    <dbReference type="NCBI Taxonomy" id="266040"/>
    <lineage>
        <taxon>Eukaryota</taxon>
        <taxon>Metazoa</taxon>
        <taxon>Ecdysozoa</taxon>
        <taxon>Arthropoda</taxon>
        <taxon>Chelicerata</taxon>
        <taxon>Arachnida</taxon>
        <taxon>Acari</taxon>
        <taxon>Parasitiformes</taxon>
        <taxon>Ixodida</taxon>
        <taxon>Ixodoidea</taxon>
        <taxon>Ixodidae</taxon>
        <taxon>Hyalomminae</taxon>
        <taxon>Hyalomma</taxon>
    </lineage>
</organism>
<keyword evidence="2" id="KW-1185">Reference proteome</keyword>
<accession>A0ACB7SGF4</accession>
<sequence length="829" mass="92755">MATFYEKLVPHLGQIRTPGHADKVYKDECVFSFDTPESEGGLYVCLKTFLGFSKKFVERRYLKTGNAVYLHLKTIKKEVTDDRPAAKRAAPTKLAIGLEGGFDVDLGKKYEYEHHNSLVILPSFDSLPLPNTQLPEVVQLSVAAVLAADSASVVNELEALAGTWDGEKRVPSKHSDTLVQLDNGVKVAPTGWKCEKCDLTENLWLNLTDGAILCGRKYHEGSGGNNHSLEHFKNTGYPLVVKLGTITPEGADVHSYDEDDMVIDTNLAKHLEHFGIEISKMKKTDKTMLELEIDLNQRVGEWALIQEAGSKLTPLFGPGYTGLANLGNSCYLNSVIQVVLSIPEFQHKYYENANRTFDAAPPDPAENFTVQMTKLAVGILSGDYSKEPPCEAVASPSQSLFLGTALVALPQRMTMLRHMMEQEGIKPLMFKTLVGRNHPEFSTKRQQDAQEFFSYFLELVERNCRNEMNPADCLKFEVEERIRCTESGKVRYTKRTDWLLPLPVPLQCALNKQEVDAYESKKEELIKKGEKIDPETVVRSKIPLSACLEAFAGTELISDFFSTAVNKKVTVEKTTRLSTFPDYLMIQLKKFALGQNWIPKKLDVEMLMPHQLDLNFLRGSGVQPGEELLPEPKQTNEGSTQTVELDEALVTQLAEMGFPLEGCKKAVFFTQNSGIEAATEWAMEHLDDPDFGAPFVRPGAFKADPGALASIEQMGFPRHQALKALKATDNNLERALDWIFSRADELQAECQDVAMETDCVVPHIKDGNGNYQLVAFISHMGESTMVGHYVCHIFKDGRWVIFNDNKVALSENPPKEFGYLYLYRRVPDS</sequence>
<comment type="caution">
    <text evidence="1">The sequence shown here is derived from an EMBL/GenBank/DDBJ whole genome shotgun (WGS) entry which is preliminary data.</text>
</comment>
<evidence type="ECO:0000313" key="2">
    <source>
        <dbReference type="Proteomes" id="UP000821845"/>
    </source>
</evidence>
<name>A0ACB7SGF4_HYAAI</name>
<reference evidence="1" key="1">
    <citation type="submission" date="2020-05" db="EMBL/GenBank/DDBJ databases">
        <title>Large-scale comparative analyses of tick genomes elucidate their genetic diversity and vector capacities.</title>
        <authorList>
            <person name="Jia N."/>
            <person name="Wang J."/>
            <person name="Shi W."/>
            <person name="Du L."/>
            <person name="Sun Y."/>
            <person name="Zhan W."/>
            <person name="Jiang J."/>
            <person name="Wang Q."/>
            <person name="Zhang B."/>
            <person name="Ji P."/>
            <person name="Sakyi L.B."/>
            <person name="Cui X."/>
            <person name="Yuan T."/>
            <person name="Jiang B."/>
            <person name="Yang W."/>
            <person name="Lam T.T.-Y."/>
            <person name="Chang Q."/>
            <person name="Ding S."/>
            <person name="Wang X."/>
            <person name="Zhu J."/>
            <person name="Ruan X."/>
            <person name="Zhao L."/>
            <person name="Wei J."/>
            <person name="Que T."/>
            <person name="Du C."/>
            <person name="Cheng J."/>
            <person name="Dai P."/>
            <person name="Han X."/>
            <person name="Huang E."/>
            <person name="Gao Y."/>
            <person name="Liu J."/>
            <person name="Shao H."/>
            <person name="Ye R."/>
            <person name="Li L."/>
            <person name="Wei W."/>
            <person name="Wang X."/>
            <person name="Wang C."/>
            <person name="Yang T."/>
            <person name="Huo Q."/>
            <person name="Li W."/>
            <person name="Guo W."/>
            <person name="Chen H."/>
            <person name="Zhou L."/>
            <person name="Ni X."/>
            <person name="Tian J."/>
            <person name="Zhou Y."/>
            <person name="Sheng Y."/>
            <person name="Liu T."/>
            <person name="Pan Y."/>
            <person name="Xia L."/>
            <person name="Li J."/>
            <person name="Zhao F."/>
            <person name="Cao W."/>
        </authorList>
    </citation>
    <scope>NUCLEOTIDE SEQUENCE</scope>
    <source>
        <strain evidence="1">Hyas-2018</strain>
    </source>
</reference>